<gene>
    <name evidence="1" type="ORF">HPB50_007131</name>
</gene>
<name>A0ACB7RT36_HYAAI</name>
<keyword evidence="2" id="KW-1185">Reference proteome</keyword>
<organism evidence="1 2">
    <name type="scientific">Hyalomma asiaticum</name>
    <name type="common">Tick</name>
    <dbReference type="NCBI Taxonomy" id="266040"/>
    <lineage>
        <taxon>Eukaryota</taxon>
        <taxon>Metazoa</taxon>
        <taxon>Ecdysozoa</taxon>
        <taxon>Arthropoda</taxon>
        <taxon>Chelicerata</taxon>
        <taxon>Arachnida</taxon>
        <taxon>Acari</taxon>
        <taxon>Parasitiformes</taxon>
        <taxon>Ixodida</taxon>
        <taxon>Ixodoidea</taxon>
        <taxon>Ixodidae</taxon>
        <taxon>Hyalomminae</taxon>
        <taxon>Hyalomma</taxon>
    </lineage>
</organism>
<comment type="caution">
    <text evidence="1">The sequence shown here is derived from an EMBL/GenBank/DDBJ whole genome shotgun (WGS) entry which is preliminary data.</text>
</comment>
<sequence length="294" mass="33797">MATSAATIDYVPQLPLPPPPQPGPTKRREPPAKLRRFEEAPAFLRQNPFIHRGYRVLYTPRQCLRSVFQWNNETLNIWTHLVGIVFFGAVLVWDVRYRLPAVRAGLADSVIVVAVVCAYLTTLTLSVLYHTFNCQSKEAYYKLLRYDLAGVGLSLCSTFASGVIMAFWQHAFFMYLYVSLETVLLVVIVATQDCDNTWVLCSLGVFGLVPTFHWLYLAPPYMWLIMPRVALIFVYAAVSYLILAGRFPERLWPGRCDYLGASHQIWHVLVLLMTYWWHETAFEFIRCKNGLCRS</sequence>
<protein>
    <submittedName>
        <fullName evidence="1">Uncharacterized protein</fullName>
    </submittedName>
</protein>
<proteinExistence type="predicted"/>
<reference evidence="1" key="1">
    <citation type="submission" date="2020-05" db="EMBL/GenBank/DDBJ databases">
        <title>Large-scale comparative analyses of tick genomes elucidate their genetic diversity and vector capacities.</title>
        <authorList>
            <person name="Jia N."/>
            <person name="Wang J."/>
            <person name="Shi W."/>
            <person name="Du L."/>
            <person name="Sun Y."/>
            <person name="Zhan W."/>
            <person name="Jiang J."/>
            <person name="Wang Q."/>
            <person name="Zhang B."/>
            <person name="Ji P."/>
            <person name="Sakyi L.B."/>
            <person name="Cui X."/>
            <person name="Yuan T."/>
            <person name="Jiang B."/>
            <person name="Yang W."/>
            <person name="Lam T.T.-Y."/>
            <person name="Chang Q."/>
            <person name="Ding S."/>
            <person name="Wang X."/>
            <person name="Zhu J."/>
            <person name="Ruan X."/>
            <person name="Zhao L."/>
            <person name="Wei J."/>
            <person name="Que T."/>
            <person name="Du C."/>
            <person name="Cheng J."/>
            <person name="Dai P."/>
            <person name="Han X."/>
            <person name="Huang E."/>
            <person name="Gao Y."/>
            <person name="Liu J."/>
            <person name="Shao H."/>
            <person name="Ye R."/>
            <person name="Li L."/>
            <person name="Wei W."/>
            <person name="Wang X."/>
            <person name="Wang C."/>
            <person name="Yang T."/>
            <person name="Huo Q."/>
            <person name="Li W."/>
            <person name="Guo W."/>
            <person name="Chen H."/>
            <person name="Zhou L."/>
            <person name="Ni X."/>
            <person name="Tian J."/>
            <person name="Zhou Y."/>
            <person name="Sheng Y."/>
            <person name="Liu T."/>
            <person name="Pan Y."/>
            <person name="Xia L."/>
            <person name="Li J."/>
            <person name="Zhao F."/>
            <person name="Cao W."/>
        </authorList>
    </citation>
    <scope>NUCLEOTIDE SEQUENCE</scope>
    <source>
        <strain evidence="1">Hyas-2018</strain>
    </source>
</reference>
<accession>A0ACB7RT36</accession>
<evidence type="ECO:0000313" key="1">
    <source>
        <dbReference type="EMBL" id="KAH6925560.1"/>
    </source>
</evidence>
<dbReference type="EMBL" id="CM023487">
    <property type="protein sequence ID" value="KAH6925560.1"/>
    <property type="molecule type" value="Genomic_DNA"/>
</dbReference>
<dbReference type="Proteomes" id="UP000821845">
    <property type="component" value="Chromosome 7"/>
</dbReference>
<evidence type="ECO:0000313" key="2">
    <source>
        <dbReference type="Proteomes" id="UP000821845"/>
    </source>
</evidence>